<evidence type="ECO:0000313" key="1">
    <source>
        <dbReference type="EMBL" id="SVA83658.1"/>
    </source>
</evidence>
<sequence length="52" mass="5850">MSCVAKARQVFCGLGYVNMLKLNHVNIEIKIDFTLLPVHNLWTCIGPENTFG</sequence>
<gene>
    <name evidence="1" type="ORF">METZ01_LOCUS136512</name>
</gene>
<accession>A0A381Z2Z8</accession>
<dbReference type="AlphaFoldDB" id="A0A381Z2Z8"/>
<name>A0A381Z2Z8_9ZZZZ</name>
<proteinExistence type="predicted"/>
<organism evidence="1">
    <name type="scientific">marine metagenome</name>
    <dbReference type="NCBI Taxonomy" id="408172"/>
    <lineage>
        <taxon>unclassified sequences</taxon>
        <taxon>metagenomes</taxon>
        <taxon>ecological metagenomes</taxon>
    </lineage>
</organism>
<protein>
    <submittedName>
        <fullName evidence="1">Uncharacterized protein</fullName>
    </submittedName>
</protein>
<dbReference type="EMBL" id="UINC01019768">
    <property type="protein sequence ID" value="SVA83658.1"/>
    <property type="molecule type" value="Genomic_DNA"/>
</dbReference>
<reference evidence="1" key="1">
    <citation type="submission" date="2018-05" db="EMBL/GenBank/DDBJ databases">
        <authorList>
            <person name="Lanie J.A."/>
            <person name="Ng W.-L."/>
            <person name="Kazmierczak K.M."/>
            <person name="Andrzejewski T.M."/>
            <person name="Davidsen T.M."/>
            <person name="Wayne K.J."/>
            <person name="Tettelin H."/>
            <person name="Glass J.I."/>
            <person name="Rusch D."/>
            <person name="Podicherti R."/>
            <person name="Tsui H.-C.T."/>
            <person name="Winkler M.E."/>
        </authorList>
    </citation>
    <scope>NUCLEOTIDE SEQUENCE</scope>
</reference>